<evidence type="ECO:0000313" key="3">
    <source>
        <dbReference type="Proteomes" id="UP000799750"/>
    </source>
</evidence>
<feature type="region of interest" description="Disordered" evidence="1">
    <location>
        <begin position="1"/>
        <end position="34"/>
    </location>
</feature>
<dbReference type="InterPro" id="IPR052769">
    <property type="entry name" value="TPR_domain_protein"/>
</dbReference>
<evidence type="ECO:0000256" key="1">
    <source>
        <dbReference type="SAM" id="MobiDB-lite"/>
    </source>
</evidence>
<evidence type="ECO:0000313" key="2">
    <source>
        <dbReference type="EMBL" id="KAF2495915.1"/>
    </source>
</evidence>
<accession>A0A6A6QU43</accession>
<keyword evidence="3" id="KW-1185">Reference proteome</keyword>
<organism evidence="2 3">
    <name type="scientific">Lophium mytilinum</name>
    <dbReference type="NCBI Taxonomy" id="390894"/>
    <lineage>
        <taxon>Eukaryota</taxon>
        <taxon>Fungi</taxon>
        <taxon>Dikarya</taxon>
        <taxon>Ascomycota</taxon>
        <taxon>Pezizomycotina</taxon>
        <taxon>Dothideomycetes</taxon>
        <taxon>Pleosporomycetidae</taxon>
        <taxon>Mytilinidiales</taxon>
        <taxon>Mytilinidiaceae</taxon>
        <taxon>Lophium</taxon>
    </lineage>
</organism>
<gene>
    <name evidence="2" type="ORF">BU16DRAFT_538533</name>
</gene>
<protein>
    <submittedName>
        <fullName evidence="2">Putative tetratricopeptide repeat protein 1</fullName>
    </submittedName>
</protein>
<dbReference type="PANTHER" id="PTHR46014">
    <property type="entry name" value="TETRATRICOPEPTIDE REPEAT PROTEIN 1"/>
    <property type="match status" value="1"/>
</dbReference>
<dbReference type="InterPro" id="IPR011990">
    <property type="entry name" value="TPR-like_helical_dom_sf"/>
</dbReference>
<dbReference type="Proteomes" id="UP000799750">
    <property type="component" value="Unassembled WGS sequence"/>
</dbReference>
<proteinExistence type="predicted"/>
<sequence length="266" mass="29140">MDTPSETEPSKTRNTLKPEADEEPTSVRFSPEEEASLVAETTTEKTTANALFSKGDFSSAIQGYNKALGVCPTYLDYDVAVLRSNISACHLKLLDWKAAISSATEALEALDRLDPPPKKPKPGDDAAEAVVEEVDDDTASKIEALNRSGRSRDDIQKLRAKALLRRAKARQETGGWASLQGADEDYKVLAAMPNLTPLDRRTVQDALRTLPPRLEEAKQKEMGEMMGKLKQLGNGILKPFGLSTDNFNFVKDESSGGYSMNFDQGR</sequence>
<dbReference type="AlphaFoldDB" id="A0A6A6QU43"/>
<dbReference type="EMBL" id="MU004188">
    <property type="protein sequence ID" value="KAF2495915.1"/>
    <property type="molecule type" value="Genomic_DNA"/>
</dbReference>
<dbReference type="SUPFAM" id="SSF48452">
    <property type="entry name" value="TPR-like"/>
    <property type="match status" value="1"/>
</dbReference>
<reference evidence="2" key="1">
    <citation type="journal article" date="2020" name="Stud. Mycol.">
        <title>101 Dothideomycetes genomes: a test case for predicting lifestyles and emergence of pathogens.</title>
        <authorList>
            <person name="Haridas S."/>
            <person name="Albert R."/>
            <person name="Binder M."/>
            <person name="Bloem J."/>
            <person name="Labutti K."/>
            <person name="Salamov A."/>
            <person name="Andreopoulos B."/>
            <person name="Baker S."/>
            <person name="Barry K."/>
            <person name="Bills G."/>
            <person name="Bluhm B."/>
            <person name="Cannon C."/>
            <person name="Castanera R."/>
            <person name="Culley D."/>
            <person name="Daum C."/>
            <person name="Ezra D."/>
            <person name="Gonzalez J."/>
            <person name="Henrissat B."/>
            <person name="Kuo A."/>
            <person name="Liang C."/>
            <person name="Lipzen A."/>
            <person name="Lutzoni F."/>
            <person name="Magnuson J."/>
            <person name="Mondo S."/>
            <person name="Nolan M."/>
            <person name="Ohm R."/>
            <person name="Pangilinan J."/>
            <person name="Park H.-J."/>
            <person name="Ramirez L."/>
            <person name="Alfaro M."/>
            <person name="Sun H."/>
            <person name="Tritt A."/>
            <person name="Yoshinaga Y."/>
            <person name="Zwiers L.-H."/>
            <person name="Turgeon B."/>
            <person name="Goodwin S."/>
            <person name="Spatafora J."/>
            <person name="Crous P."/>
            <person name="Grigoriev I."/>
        </authorList>
    </citation>
    <scope>NUCLEOTIDE SEQUENCE</scope>
    <source>
        <strain evidence="2">CBS 269.34</strain>
    </source>
</reference>
<feature type="compositionally biased region" description="Basic and acidic residues" evidence="1">
    <location>
        <begin position="8"/>
        <end position="19"/>
    </location>
</feature>
<dbReference type="PANTHER" id="PTHR46014:SF1">
    <property type="entry name" value="TETRATRICOPEPTIDE REPEAT PROTEIN 1"/>
    <property type="match status" value="1"/>
</dbReference>
<dbReference type="OrthoDB" id="1872379at2759"/>
<name>A0A6A6QU43_9PEZI</name>
<dbReference type="Gene3D" id="1.25.40.10">
    <property type="entry name" value="Tetratricopeptide repeat domain"/>
    <property type="match status" value="1"/>
</dbReference>